<gene>
    <name evidence="3" type="ORF">FLL45_19815</name>
</gene>
<dbReference type="Pfam" id="PF24409">
    <property type="entry name" value="wHTH-PRTase_assc"/>
    <property type="match status" value="1"/>
</dbReference>
<dbReference type="Proteomes" id="UP000317839">
    <property type="component" value="Unassembled WGS sequence"/>
</dbReference>
<protein>
    <submittedName>
        <fullName evidence="3">Uncharacterized protein</fullName>
    </submittedName>
</protein>
<dbReference type="OrthoDB" id="4288730at2"/>
<dbReference type="EMBL" id="VIKR01000006">
    <property type="protein sequence ID" value="TQV71405.1"/>
    <property type="molecule type" value="Genomic_DNA"/>
</dbReference>
<organism evidence="3 4">
    <name type="scientific">Aliikangiella marina</name>
    <dbReference type="NCBI Taxonomy" id="1712262"/>
    <lineage>
        <taxon>Bacteria</taxon>
        <taxon>Pseudomonadati</taxon>
        <taxon>Pseudomonadota</taxon>
        <taxon>Gammaproteobacteria</taxon>
        <taxon>Oceanospirillales</taxon>
        <taxon>Pleioneaceae</taxon>
        <taxon>Aliikangiella</taxon>
    </lineage>
</organism>
<reference evidence="3 4" key="1">
    <citation type="submission" date="2019-06" db="EMBL/GenBank/DDBJ databases">
        <title>Draft genome of Aliikangiella marina GYP-15.</title>
        <authorList>
            <person name="Wang G."/>
        </authorList>
    </citation>
    <scope>NUCLEOTIDE SEQUENCE [LARGE SCALE GENOMIC DNA]</scope>
    <source>
        <strain evidence="3 4">GYP-15</strain>
    </source>
</reference>
<dbReference type="RefSeq" id="WP_142943803.1">
    <property type="nucleotide sequence ID" value="NZ_VIKR01000006.1"/>
</dbReference>
<dbReference type="Pfam" id="PF24390">
    <property type="entry name" value="PRTase-CE"/>
    <property type="match status" value="1"/>
</dbReference>
<comment type="caution">
    <text evidence="3">The sequence shown here is derived from an EMBL/GenBank/DDBJ whole genome shotgun (WGS) entry which is preliminary data.</text>
</comment>
<dbReference type="InterPro" id="IPR056920">
    <property type="entry name" value="PRTase-CE"/>
</dbReference>
<dbReference type="InterPro" id="IPR057055">
    <property type="entry name" value="wHTH-PRTase_assoc"/>
</dbReference>
<evidence type="ECO:0000259" key="1">
    <source>
        <dbReference type="Pfam" id="PF24390"/>
    </source>
</evidence>
<name>A0A545T2J0_9GAMM</name>
<feature type="domain" description="PRTase associated wHTH" evidence="2">
    <location>
        <begin position="331"/>
        <end position="413"/>
    </location>
</feature>
<evidence type="ECO:0000259" key="2">
    <source>
        <dbReference type="Pfam" id="PF24409"/>
    </source>
</evidence>
<evidence type="ECO:0000313" key="4">
    <source>
        <dbReference type="Proteomes" id="UP000317839"/>
    </source>
</evidence>
<dbReference type="AlphaFoldDB" id="A0A545T2J0"/>
<sequence>MSRLSKTEVGIEWVKQFSVDEQSLAVKLLDELTLVGHDEFIDGLRQRIIDKTNKVPGMVALYAEREIRRGKNRVPNRLYKEPYRKKNRRAYGGGPQPVLPTKNYDLKVGSEGIISWLISELCTEFPKKFICHPSPKQIRTKKVRKFILVTDLIGTGNRAFEYFESAWRVASVKSWKSLKLWSFGVIAYSGSDLGIKRVMSHKCKPTVDLVKPCPTITSEFDLPLSISIKNLCINYDPIDHDSKESLGYKGSGALIVFSHGCPNNCPRILHKSVKNKWIALFPKRKTSKLRRIFSQENSKITLEKKLKKLHETRLAKGYWIPKTSVEGRKILMILAALRRGPRFSEAIARKTGLTIPEIEIIIEKAKEWSWISEKLYLTAAGKGQLSHARKIKSSIVQCQKNSEKIYFPKLLRAPQIASS</sequence>
<keyword evidence="4" id="KW-1185">Reference proteome</keyword>
<proteinExistence type="predicted"/>
<accession>A0A545T2J0</accession>
<evidence type="ECO:0000313" key="3">
    <source>
        <dbReference type="EMBL" id="TQV71405.1"/>
    </source>
</evidence>
<feature type="domain" description="PRTase-CE" evidence="1">
    <location>
        <begin position="12"/>
        <end position="282"/>
    </location>
</feature>